<dbReference type="InterPro" id="IPR036097">
    <property type="entry name" value="HisK_dim/P_sf"/>
</dbReference>
<dbReference type="Gene3D" id="3.30.565.10">
    <property type="entry name" value="Histidine kinase-like ATPase, C-terminal domain"/>
    <property type="match status" value="1"/>
</dbReference>
<keyword evidence="7" id="KW-1185">Reference proteome</keyword>
<dbReference type="PANTHER" id="PTHR43547">
    <property type="entry name" value="TWO-COMPONENT HISTIDINE KINASE"/>
    <property type="match status" value="1"/>
</dbReference>
<comment type="catalytic activity">
    <reaction evidence="1">
        <text>ATP + protein L-histidine = ADP + protein N-phospho-L-histidine.</text>
        <dbReference type="EC" id="2.7.13.3"/>
    </reaction>
</comment>
<evidence type="ECO:0000256" key="4">
    <source>
        <dbReference type="SAM" id="Phobius"/>
    </source>
</evidence>
<sequence length="679" mass="75313">MFYPLLTAVVMLGVGIGALRLNIQRPINQAVATVCFLSVLIFSAQLIAKHQGALYLIDRTSNPLPWVRLKFALIGLLSPLMVWVCYYVVSGRYSSRRNLLIKLSPWIILSGFLFWFPFTQGFKPDDSLPGNVQQGPLYYLYFLPMLAGQLAVCISAIIVAPRLSGLRRLEFRFITIALGYLSLVAVLVETVYATWPDLPGIHPLTRFFSYIVYLVFAVSAWSVTSRRVYHSGQVVLSIMERIIVIGLVGLIAAFLLHVLSSKEESPFVTATIIGASFLLLGYADDKLRGWLKLKAEHKTAATVAELHQVACAELHPDRLVRRFEPILRSFADCSFVEILTEHGEKYTGRTAELPISALRETGFLRDGWASTAALGRMSAGTDATIIQRFLAQAKLDVIVAPRWTTREPALIVGFGARESNLPYTHPEIRLLRELANVAESLFTRAKLSLQAQQAEQLASIGRLGVKVLHELRNPMATLKSFSQLLPEKIDDKTFLADFAEIVPKEAERVESLAQQLLDLSRPRTYNFQRADLHKAIEETATMWRPRAEESGIKLVTKLNAASPELAMDANAIRQVLINLLKNASEAVMRRDADRTIEIRTRDDATCVVIEVADNGPGLPPEIRNRLFEAFMSNGKPLGVGVGLAICHEIVRAHGGAIRADLAREQGAVFQASLPISPGR</sequence>
<evidence type="ECO:0000259" key="5">
    <source>
        <dbReference type="PROSITE" id="PS50109"/>
    </source>
</evidence>
<reference evidence="6 7" key="1">
    <citation type="journal article" date="2011" name="J. Bacteriol.">
        <title>Genome sequence of the verrucomicrobium Opitutus terrae PB90-1, an abundant inhabitant of rice paddy soil ecosystems.</title>
        <authorList>
            <person name="van Passel M.W."/>
            <person name="Kant R."/>
            <person name="Palva A."/>
            <person name="Copeland A."/>
            <person name="Lucas S."/>
            <person name="Lapidus A."/>
            <person name="Glavina del Rio T."/>
            <person name="Pitluck S."/>
            <person name="Goltsman E."/>
            <person name="Clum A."/>
            <person name="Sun H."/>
            <person name="Schmutz J."/>
            <person name="Larimer F.W."/>
            <person name="Land M.L."/>
            <person name="Hauser L."/>
            <person name="Kyrpides N."/>
            <person name="Mikhailova N."/>
            <person name="Richardson P.P."/>
            <person name="Janssen P.H."/>
            <person name="de Vos W.M."/>
            <person name="Smidt H."/>
        </authorList>
    </citation>
    <scope>NUCLEOTIDE SEQUENCE [LARGE SCALE GENOMIC DNA]</scope>
    <source>
        <strain evidence="7">DSM 11246 / JCM 15787 / PB90-1</strain>
    </source>
</reference>
<dbReference type="HOGENOM" id="CLU_405886_0_0_0"/>
<evidence type="ECO:0000256" key="1">
    <source>
        <dbReference type="ARBA" id="ARBA00000085"/>
    </source>
</evidence>
<keyword evidence="4" id="KW-0812">Transmembrane</keyword>
<dbReference type="EC" id="2.7.13.3" evidence="2"/>
<dbReference type="RefSeq" id="WP_012374012.1">
    <property type="nucleotide sequence ID" value="NC_010571.1"/>
</dbReference>
<dbReference type="CDD" id="cd00082">
    <property type="entry name" value="HisKA"/>
    <property type="match status" value="1"/>
</dbReference>
<dbReference type="SUPFAM" id="SSF55874">
    <property type="entry name" value="ATPase domain of HSP90 chaperone/DNA topoisomerase II/histidine kinase"/>
    <property type="match status" value="1"/>
</dbReference>
<feature type="transmembrane region" description="Helical" evidence="4">
    <location>
        <begin position="173"/>
        <end position="195"/>
    </location>
</feature>
<dbReference type="InterPro" id="IPR003661">
    <property type="entry name" value="HisK_dim/P_dom"/>
</dbReference>
<keyword evidence="6" id="KW-0418">Kinase</keyword>
<feature type="transmembrane region" description="Helical" evidence="4">
    <location>
        <begin position="265"/>
        <end position="283"/>
    </location>
</feature>
<dbReference type="InterPro" id="IPR004358">
    <property type="entry name" value="Sig_transdc_His_kin-like_C"/>
</dbReference>
<dbReference type="GO" id="GO:0000155">
    <property type="term" value="F:phosphorelay sensor kinase activity"/>
    <property type="evidence" value="ECO:0007669"/>
    <property type="project" value="InterPro"/>
</dbReference>
<keyword evidence="6" id="KW-0808">Transferase</keyword>
<dbReference type="SUPFAM" id="SSF47384">
    <property type="entry name" value="Homodimeric domain of signal transducing histidine kinase"/>
    <property type="match status" value="1"/>
</dbReference>
<organism evidence="6 7">
    <name type="scientific">Opitutus terrae (strain DSM 11246 / JCM 15787 / PB90-1)</name>
    <dbReference type="NCBI Taxonomy" id="452637"/>
    <lineage>
        <taxon>Bacteria</taxon>
        <taxon>Pseudomonadati</taxon>
        <taxon>Verrucomicrobiota</taxon>
        <taxon>Opitutia</taxon>
        <taxon>Opitutales</taxon>
        <taxon>Opitutaceae</taxon>
        <taxon>Opitutus</taxon>
    </lineage>
</organism>
<dbReference type="KEGG" id="ote:Oter_1188"/>
<keyword evidence="3" id="KW-0597">Phosphoprotein</keyword>
<dbReference type="InterPro" id="IPR005467">
    <property type="entry name" value="His_kinase_dom"/>
</dbReference>
<gene>
    <name evidence="6" type="ordered locus">Oter_1188</name>
</gene>
<dbReference type="Pfam" id="PF00512">
    <property type="entry name" value="HisKA"/>
    <property type="match status" value="1"/>
</dbReference>
<feature type="transmembrane region" description="Helical" evidence="4">
    <location>
        <begin position="30"/>
        <end position="48"/>
    </location>
</feature>
<dbReference type="AlphaFoldDB" id="B1ZPF5"/>
<dbReference type="InterPro" id="IPR036890">
    <property type="entry name" value="HATPase_C_sf"/>
</dbReference>
<dbReference type="Pfam" id="PF02518">
    <property type="entry name" value="HATPase_c"/>
    <property type="match status" value="1"/>
</dbReference>
<dbReference type="EMBL" id="CP001032">
    <property type="protein sequence ID" value="ACB74474.1"/>
    <property type="molecule type" value="Genomic_DNA"/>
</dbReference>
<feature type="transmembrane region" description="Helical" evidence="4">
    <location>
        <begin position="100"/>
        <end position="118"/>
    </location>
</feature>
<dbReference type="PANTHER" id="PTHR43547:SF2">
    <property type="entry name" value="HYBRID SIGNAL TRANSDUCTION HISTIDINE KINASE C"/>
    <property type="match status" value="1"/>
</dbReference>
<proteinExistence type="predicted"/>
<keyword evidence="4" id="KW-1133">Transmembrane helix</keyword>
<name>B1ZPF5_OPITP</name>
<dbReference type="Gene3D" id="1.10.287.130">
    <property type="match status" value="1"/>
</dbReference>
<keyword evidence="4" id="KW-0472">Membrane</keyword>
<feature type="transmembrane region" description="Helical" evidence="4">
    <location>
        <begin position="207"/>
        <end position="229"/>
    </location>
</feature>
<feature type="transmembrane region" description="Helical" evidence="4">
    <location>
        <begin position="6"/>
        <end position="23"/>
    </location>
</feature>
<feature type="transmembrane region" description="Helical" evidence="4">
    <location>
        <begin position="68"/>
        <end position="88"/>
    </location>
</feature>
<evidence type="ECO:0000313" key="6">
    <source>
        <dbReference type="EMBL" id="ACB74474.1"/>
    </source>
</evidence>
<feature type="transmembrane region" description="Helical" evidence="4">
    <location>
        <begin position="138"/>
        <end position="161"/>
    </location>
</feature>
<feature type="domain" description="Histidine kinase" evidence="5">
    <location>
        <begin position="466"/>
        <end position="677"/>
    </location>
</feature>
<accession>B1ZPF5</accession>
<dbReference type="STRING" id="452637.Oter_1188"/>
<dbReference type="InterPro" id="IPR003594">
    <property type="entry name" value="HATPase_dom"/>
</dbReference>
<dbReference type="PROSITE" id="PS50109">
    <property type="entry name" value="HIS_KIN"/>
    <property type="match status" value="1"/>
</dbReference>
<dbReference type="eggNOG" id="COG4191">
    <property type="taxonomic scope" value="Bacteria"/>
</dbReference>
<dbReference type="SMART" id="SM00387">
    <property type="entry name" value="HATPase_c"/>
    <property type="match status" value="1"/>
</dbReference>
<feature type="transmembrane region" description="Helical" evidence="4">
    <location>
        <begin position="241"/>
        <end position="259"/>
    </location>
</feature>
<dbReference type="SMART" id="SM00388">
    <property type="entry name" value="HisKA"/>
    <property type="match status" value="1"/>
</dbReference>
<dbReference type="Proteomes" id="UP000007013">
    <property type="component" value="Chromosome"/>
</dbReference>
<evidence type="ECO:0000256" key="3">
    <source>
        <dbReference type="ARBA" id="ARBA00022553"/>
    </source>
</evidence>
<protein>
    <recommendedName>
        <fullName evidence="2">histidine kinase</fullName>
        <ecNumber evidence="2">2.7.13.3</ecNumber>
    </recommendedName>
</protein>
<evidence type="ECO:0000256" key="2">
    <source>
        <dbReference type="ARBA" id="ARBA00012438"/>
    </source>
</evidence>
<evidence type="ECO:0000313" key="7">
    <source>
        <dbReference type="Proteomes" id="UP000007013"/>
    </source>
</evidence>
<dbReference type="PRINTS" id="PR00344">
    <property type="entry name" value="BCTRLSENSOR"/>
</dbReference>
<dbReference type="OrthoDB" id="178489at2"/>